<dbReference type="GeneID" id="97221958"/>
<evidence type="ECO:0000313" key="3">
    <source>
        <dbReference type="Proteomes" id="UP001630969"/>
    </source>
</evidence>
<dbReference type="PROSITE" id="PS51833">
    <property type="entry name" value="HDOD"/>
    <property type="match status" value="1"/>
</dbReference>
<dbReference type="PANTHER" id="PTHR33525">
    <property type="match status" value="1"/>
</dbReference>
<dbReference type="RefSeq" id="WP_041998050.1">
    <property type="nucleotide sequence ID" value="NZ_CDBT01000035.1"/>
</dbReference>
<reference evidence="2 3" key="1">
    <citation type="submission" date="2024-09" db="EMBL/GenBank/DDBJ databases">
        <title>Aeromonas strains Genome sequencing and assembly.</title>
        <authorList>
            <person name="Hu X."/>
            <person name="Tang B."/>
        </authorList>
    </citation>
    <scope>NUCLEOTIDE SEQUENCE [LARGE SCALE GENOMIC DNA]</scope>
    <source>
        <strain evidence="2 3">NB23SCDHY001</strain>
    </source>
</reference>
<dbReference type="Proteomes" id="UP001630969">
    <property type="component" value="Unassembled WGS sequence"/>
</dbReference>
<dbReference type="PANTHER" id="PTHR33525:SF6">
    <property type="entry name" value="HDOD DOMAIN-CONTAINING PROTEIN"/>
    <property type="match status" value="1"/>
</dbReference>
<dbReference type="InterPro" id="IPR052340">
    <property type="entry name" value="RNase_Y/CdgJ"/>
</dbReference>
<sequence>MSMDHLFDKIKQLPTIPQLLHELMQSFGDENAQIDKIAARIAMDQVISAKVLRLANSAALRRGHDITSIEQAVIRLGFNRLRSLVVASGIIGSFKAPPSFDKHAFWTETFRVATIARLLAQHAREMDPETAFTCALIHNIGELLIQSTLPEEAELIHLAVQQGTSRVDAQRQMLGYDYAQLGAELARRWQLAPAFVTAIAQQLDPLAHQPVSRDAVLIRLAVFVSFAWHAGVPAQTIIARFPMPLAEPLGLDTSRLAAQLETLHEQGNPLDELLTQ</sequence>
<organism evidence="2 3">
    <name type="scientific">Aeromonas bivalvium</name>
    <dbReference type="NCBI Taxonomy" id="440079"/>
    <lineage>
        <taxon>Bacteria</taxon>
        <taxon>Pseudomonadati</taxon>
        <taxon>Pseudomonadota</taxon>
        <taxon>Gammaproteobacteria</taxon>
        <taxon>Aeromonadales</taxon>
        <taxon>Aeromonadaceae</taxon>
        <taxon>Aeromonas</taxon>
    </lineage>
</organism>
<comment type="caution">
    <text evidence="2">The sequence shown here is derived from an EMBL/GenBank/DDBJ whole genome shotgun (WGS) entry which is preliminary data.</text>
</comment>
<evidence type="ECO:0000259" key="1">
    <source>
        <dbReference type="PROSITE" id="PS51833"/>
    </source>
</evidence>
<dbReference type="Gene3D" id="1.10.3210.10">
    <property type="entry name" value="Hypothetical protein af1432"/>
    <property type="match status" value="1"/>
</dbReference>
<name>A0ABW9GUF4_9GAMM</name>
<gene>
    <name evidence="2" type="ORF">ACEUDJ_18180</name>
</gene>
<proteinExistence type="predicted"/>
<evidence type="ECO:0000313" key="2">
    <source>
        <dbReference type="EMBL" id="MFM4894778.1"/>
    </source>
</evidence>
<keyword evidence="3" id="KW-1185">Reference proteome</keyword>
<dbReference type="SUPFAM" id="SSF109604">
    <property type="entry name" value="HD-domain/PDEase-like"/>
    <property type="match status" value="1"/>
</dbReference>
<dbReference type="InterPro" id="IPR013976">
    <property type="entry name" value="HDOD"/>
</dbReference>
<protein>
    <submittedName>
        <fullName evidence="2">HDOD domain-containing protein</fullName>
    </submittedName>
</protein>
<accession>A0ABW9GUF4</accession>
<dbReference type="EMBL" id="JBGXBU010000010">
    <property type="protein sequence ID" value="MFM4894778.1"/>
    <property type="molecule type" value="Genomic_DNA"/>
</dbReference>
<feature type="domain" description="HDOD" evidence="1">
    <location>
        <begin position="13"/>
        <end position="205"/>
    </location>
</feature>
<dbReference type="Pfam" id="PF08668">
    <property type="entry name" value="HDOD"/>
    <property type="match status" value="1"/>
</dbReference>